<dbReference type="EMBL" id="CP073767">
    <property type="protein sequence ID" value="UWZ58142.1"/>
    <property type="molecule type" value="Genomic_DNA"/>
</dbReference>
<gene>
    <name evidence="5" type="ORF">Daura_19405</name>
</gene>
<dbReference type="InterPro" id="IPR041698">
    <property type="entry name" value="Methyltransf_25"/>
</dbReference>
<dbReference type="Pfam" id="PF13649">
    <property type="entry name" value="Methyltransf_25"/>
    <property type="match status" value="1"/>
</dbReference>
<dbReference type="PANTHER" id="PTHR43464:SF19">
    <property type="entry name" value="UBIQUINONE BIOSYNTHESIS O-METHYLTRANSFERASE, MITOCHONDRIAL"/>
    <property type="match status" value="1"/>
</dbReference>
<name>A0A9Q9IL36_9ACTN</name>
<dbReference type="CDD" id="cd02440">
    <property type="entry name" value="AdoMet_MTases"/>
    <property type="match status" value="1"/>
</dbReference>
<organism evidence="5 6">
    <name type="scientific">Dactylosporangium aurantiacum</name>
    <dbReference type="NCBI Taxonomy" id="35754"/>
    <lineage>
        <taxon>Bacteria</taxon>
        <taxon>Bacillati</taxon>
        <taxon>Actinomycetota</taxon>
        <taxon>Actinomycetes</taxon>
        <taxon>Micromonosporales</taxon>
        <taxon>Micromonosporaceae</taxon>
        <taxon>Dactylosporangium</taxon>
    </lineage>
</organism>
<keyword evidence="3" id="KW-0949">S-adenosyl-L-methionine</keyword>
<dbReference type="Gene3D" id="3.40.50.150">
    <property type="entry name" value="Vaccinia Virus protein VP39"/>
    <property type="match status" value="1"/>
</dbReference>
<keyword evidence="1 5" id="KW-0489">Methyltransferase</keyword>
<sequence>MKSSSARAVAERPFYSLHADAYDALITDPVEPWVDAIHDRLVQARQPHAAVLDAGCGTGRQAAALIARGHRVDVADASRELLSRASERCPGARALLVDLCAMDVASEYDAVTCRGVLNDMTTDEERESAIGSLTACLRPGGLLFLDVREAEASRLRADGGERCRIADLGDGRKLRFSTRTRWRDGRLLVEERYVLVVEGRVTHESTYDFAMRPWSRAELSSMLRGNGMLQIDITSGVGRRTADRLFVVAS</sequence>
<evidence type="ECO:0000259" key="4">
    <source>
        <dbReference type="Pfam" id="PF13649"/>
    </source>
</evidence>
<evidence type="ECO:0000313" key="6">
    <source>
        <dbReference type="Proteomes" id="UP001058003"/>
    </source>
</evidence>
<evidence type="ECO:0000256" key="1">
    <source>
        <dbReference type="ARBA" id="ARBA00022603"/>
    </source>
</evidence>
<evidence type="ECO:0000313" key="5">
    <source>
        <dbReference type="EMBL" id="UWZ58142.1"/>
    </source>
</evidence>
<dbReference type="RefSeq" id="WP_052388468.1">
    <property type="nucleotide sequence ID" value="NZ_CP073767.1"/>
</dbReference>
<keyword evidence="6" id="KW-1185">Reference proteome</keyword>
<evidence type="ECO:0000256" key="2">
    <source>
        <dbReference type="ARBA" id="ARBA00022679"/>
    </source>
</evidence>
<dbReference type="AlphaFoldDB" id="A0A9Q9IL36"/>
<evidence type="ECO:0000256" key="3">
    <source>
        <dbReference type="ARBA" id="ARBA00022691"/>
    </source>
</evidence>
<dbReference type="Proteomes" id="UP001058003">
    <property type="component" value="Chromosome"/>
</dbReference>
<proteinExistence type="predicted"/>
<dbReference type="GO" id="GO:0008168">
    <property type="term" value="F:methyltransferase activity"/>
    <property type="evidence" value="ECO:0007669"/>
    <property type="project" value="UniProtKB-KW"/>
</dbReference>
<dbReference type="KEGG" id="daur:Daura_19405"/>
<dbReference type="OrthoDB" id="7062303at2"/>
<reference evidence="5" key="1">
    <citation type="submission" date="2021-04" db="EMBL/GenBank/DDBJ databases">
        <title>Dactylosporangium aurantiacum NRRL B-8018 full assembly.</title>
        <authorList>
            <person name="Hartkoorn R.C."/>
            <person name="Beaudoing E."/>
            <person name="Hot D."/>
        </authorList>
    </citation>
    <scope>NUCLEOTIDE SEQUENCE</scope>
    <source>
        <strain evidence="5">NRRL B-8018</strain>
    </source>
</reference>
<dbReference type="GO" id="GO:0032259">
    <property type="term" value="P:methylation"/>
    <property type="evidence" value="ECO:0007669"/>
    <property type="project" value="UniProtKB-KW"/>
</dbReference>
<dbReference type="SUPFAM" id="SSF53335">
    <property type="entry name" value="S-adenosyl-L-methionine-dependent methyltransferases"/>
    <property type="match status" value="1"/>
</dbReference>
<protein>
    <submittedName>
        <fullName evidence="5">Class I SAM-dependent methyltransferase</fullName>
    </submittedName>
</protein>
<feature type="domain" description="Methyltransferase" evidence="4">
    <location>
        <begin position="51"/>
        <end position="141"/>
    </location>
</feature>
<dbReference type="InterPro" id="IPR029063">
    <property type="entry name" value="SAM-dependent_MTases_sf"/>
</dbReference>
<accession>A0A9Q9IL36</accession>
<dbReference type="Gene3D" id="2.20.130.10">
    <property type="entry name" value="CAC2371-like domains"/>
    <property type="match status" value="1"/>
</dbReference>
<keyword evidence="2" id="KW-0808">Transferase</keyword>
<dbReference type="PANTHER" id="PTHR43464">
    <property type="entry name" value="METHYLTRANSFERASE"/>
    <property type="match status" value="1"/>
</dbReference>